<sequence length="108" mass="11923">TLLRTSPMSWRKETVRKLLKKWHLHERRGPAGEEPDVTLMYDLVALTVRAGLADEEARRGDAQHHKSGGRRPSIGYAVSVGTRRASDRVGIFSAGNAKSVSDDDVLSN</sequence>
<dbReference type="AlphaFoldDB" id="A0A0S4J2P6"/>
<feature type="region of interest" description="Disordered" evidence="1">
    <location>
        <begin position="55"/>
        <end position="79"/>
    </location>
</feature>
<evidence type="ECO:0000313" key="3">
    <source>
        <dbReference type="Proteomes" id="UP000051952"/>
    </source>
</evidence>
<dbReference type="VEuPathDB" id="TriTrypDB:BSAL_76050"/>
<feature type="non-terminal residue" evidence="2">
    <location>
        <position position="1"/>
    </location>
</feature>
<keyword evidence="3" id="KW-1185">Reference proteome</keyword>
<evidence type="ECO:0000256" key="1">
    <source>
        <dbReference type="SAM" id="MobiDB-lite"/>
    </source>
</evidence>
<protein>
    <submittedName>
        <fullName evidence="2">Uncharacterized protein</fullName>
    </submittedName>
</protein>
<name>A0A0S4J2P6_BODSA</name>
<proteinExistence type="predicted"/>
<reference evidence="3" key="1">
    <citation type="submission" date="2015-09" db="EMBL/GenBank/DDBJ databases">
        <authorList>
            <consortium name="Pathogen Informatics"/>
        </authorList>
    </citation>
    <scope>NUCLEOTIDE SEQUENCE [LARGE SCALE GENOMIC DNA]</scope>
    <source>
        <strain evidence="3">Lake Konstanz</strain>
    </source>
</reference>
<organism evidence="2 3">
    <name type="scientific">Bodo saltans</name>
    <name type="common">Flagellated protozoan</name>
    <dbReference type="NCBI Taxonomy" id="75058"/>
    <lineage>
        <taxon>Eukaryota</taxon>
        <taxon>Discoba</taxon>
        <taxon>Euglenozoa</taxon>
        <taxon>Kinetoplastea</taxon>
        <taxon>Metakinetoplastina</taxon>
        <taxon>Eubodonida</taxon>
        <taxon>Bodonidae</taxon>
        <taxon>Bodo</taxon>
    </lineage>
</organism>
<accession>A0A0S4J2P6</accession>
<dbReference type="Proteomes" id="UP000051952">
    <property type="component" value="Unassembled WGS sequence"/>
</dbReference>
<feature type="compositionally biased region" description="Basic and acidic residues" evidence="1">
    <location>
        <begin position="55"/>
        <end position="64"/>
    </location>
</feature>
<dbReference type="EMBL" id="CYKH01000708">
    <property type="protein sequence ID" value="CUG22730.1"/>
    <property type="molecule type" value="Genomic_DNA"/>
</dbReference>
<evidence type="ECO:0000313" key="2">
    <source>
        <dbReference type="EMBL" id="CUG22730.1"/>
    </source>
</evidence>
<gene>
    <name evidence="2" type="ORF">BSAL_76050</name>
</gene>